<dbReference type="GO" id="GO:0005886">
    <property type="term" value="C:plasma membrane"/>
    <property type="evidence" value="ECO:0007669"/>
    <property type="project" value="TreeGrafter"/>
</dbReference>
<dbReference type="SUPFAM" id="SSF81296">
    <property type="entry name" value="E set domains"/>
    <property type="match status" value="1"/>
</dbReference>
<sequence length="457" mass="50597">MSHGKTYHSAGYMNKLLYWSFRNNLTVVFILAALSFYLSTLVFAVCLYLIGRLNPKCIQVGSENFADSESQFMDAFALSWTTFTTVGYGLVYPATSATTTHNLKFGKDCAAMTIVATFEAFMGILFSALWGALLFTKVIRVAAFAQVSFSDAVVIKYGGGLRCVADDDEYESSSDDDVPSSQRETRYEPSKLPCPIFEFRIANRLNNRRGGEIIDASINIVASMEESQGSGSHGIGDGGVHKQRRRGKRSSRQQSRNYKSKKQSNHGFCIASINSAREAANEMIATYQANLAEAETSPTGGTEPVPNNQVFSKLMAETMEHPFFNRVWNVRHVLDESSPLLKQEAKELIRINKGHWPQELNSAIGVRASIHFHQILVSFSGTSNVDANSVYCQKVYNLMDVCVGYAFCNMLFRETDGSIGVDHKLLNDVKEQAGGGGESLDLIVDDKPRAFMDIFIL</sequence>
<dbReference type="GO" id="GO:0034765">
    <property type="term" value="P:regulation of monoatomic ion transmembrane transport"/>
    <property type="evidence" value="ECO:0007669"/>
    <property type="project" value="TreeGrafter"/>
</dbReference>
<evidence type="ECO:0000259" key="10">
    <source>
        <dbReference type="Pfam" id="PF07885"/>
    </source>
</evidence>
<evidence type="ECO:0000256" key="3">
    <source>
        <dbReference type="ARBA" id="ARBA00022882"/>
    </source>
</evidence>
<dbReference type="Gene3D" id="2.60.40.1400">
    <property type="entry name" value="G protein-activated inward rectifier potassium channel 1"/>
    <property type="match status" value="1"/>
</dbReference>
<evidence type="ECO:0000256" key="7">
    <source>
        <dbReference type="RuleBase" id="RU003822"/>
    </source>
</evidence>
<evidence type="ECO:0000313" key="11">
    <source>
        <dbReference type="EMBL" id="CAE0713491.1"/>
    </source>
</evidence>
<dbReference type="InterPro" id="IPR016449">
    <property type="entry name" value="K_chnl_inward-rec_Kir"/>
</dbReference>
<dbReference type="GO" id="GO:1990573">
    <property type="term" value="P:potassium ion import across plasma membrane"/>
    <property type="evidence" value="ECO:0007669"/>
    <property type="project" value="TreeGrafter"/>
</dbReference>
<feature type="domain" description="Potassium channel" evidence="10">
    <location>
        <begin position="39"/>
        <end position="133"/>
    </location>
</feature>
<dbReference type="GO" id="GO:0034702">
    <property type="term" value="C:monoatomic ion channel complex"/>
    <property type="evidence" value="ECO:0007669"/>
    <property type="project" value="UniProtKB-KW"/>
</dbReference>
<evidence type="ECO:0000256" key="6">
    <source>
        <dbReference type="ARBA" id="ARBA00023303"/>
    </source>
</evidence>
<dbReference type="AlphaFoldDB" id="A0A7S4AEY6"/>
<dbReference type="PANTHER" id="PTHR11767:SF102">
    <property type="entry name" value="INWARDLY RECTIFYING POTASSIUM CHANNEL 1, ISOFORM F"/>
    <property type="match status" value="1"/>
</dbReference>
<evidence type="ECO:0000256" key="4">
    <source>
        <dbReference type="ARBA" id="ARBA00022958"/>
    </source>
</evidence>
<protein>
    <recommendedName>
        <fullName evidence="10">Potassium channel domain-containing protein</fullName>
    </recommendedName>
</protein>
<keyword evidence="9" id="KW-1133">Transmembrane helix</keyword>
<comment type="subcellular location">
    <subcellularLocation>
        <location evidence="7">Membrane</location>
        <topology evidence="7">Multi-pass membrane protein</topology>
    </subcellularLocation>
</comment>
<proteinExistence type="inferred from homology"/>
<reference evidence="11" key="1">
    <citation type="submission" date="2021-01" db="EMBL/GenBank/DDBJ databases">
        <authorList>
            <person name="Corre E."/>
            <person name="Pelletier E."/>
            <person name="Niang G."/>
            <person name="Scheremetjew M."/>
            <person name="Finn R."/>
            <person name="Kale V."/>
            <person name="Holt S."/>
            <person name="Cochrane G."/>
            <person name="Meng A."/>
            <person name="Brown T."/>
            <person name="Cohen L."/>
        </authorList>
    </citation>
    <scope>NUCLEOTIDE SEQUENCE</scope>
    <source>
        <strain evidence="11">10249 10 AB</strain>
    </source>
</reference>
<evidence type="ECO:0000256" key="9">
    <source>
        <dbReference type="SAM" id="Phobius"/>
    </source>
</evidence>
<feature type="transmembrane region" description="Helical" evidence="9">
    <location>
        <begin position="111"/>
        <end position="135"/>
    </location>
</feature>
<keyword evidence="5 7" id="KW-0406">Ion transport</keyword>
<feature type="compositionally biased region" description="Basic residues" evidence="8">
    <location>
        <begin position="241"/>
        <end position="251"/>
    </location>
</feature>
<dbReference type="Pfam" id="PF07885">
    <property type="entry name" value="Ion_trans_2"/>
    <property type="match status" value="1"/>
</dbReference>
<evidence type="ECO:0000256" key="5">
    <source>
        <dbReference type="ARBA" id="ARBA00023065"/>
    </source>
</evidence>
<evidence type="ECO:0000256" key="1">
    <source>
        <dbReference type="ARBA" id="ARBA00022448"/>
    </source>
</evidence>
<comment type="similarity">
    <text evidence="7">Belongs to the inward rectifier-type potassium channel (TC 1.A.2.1) family.</text>
</comment>
<dbReference type="GO" id="GO:0005242">
    <property type="term" value="F:inward rectifier potassium channel activity"/>
    <property type="evidence" value="ECO:0007669"/>
    <property type="project" value="InterPro"/>
</dbReference>
<dbReference type="SUPFAM" id="SSF81324">
    <property type="entry name" value="Voltage-gated potassium channels"/>
    <property type="match status" value="1"/>
</dbReference>
<evidence type="ECO:0000256" key="2">
    <source>
        <dbReference type="ARBA" id="ARBA00022538"/>
    </source>
</evidence>
<keyword evidence="6 7" id="KW-0407">Ion channel</keyword>
<keyword evidence="3 7" id="KW-0851">Voltage-gated channel</keyword>
<gene>
    <name evidence="11" type="ORF">PAUS00366_LOCUS6243</name>
</gene>
<dbReference type="PANTHER" id="PTHR11767">
    <property type="entry name" value="INWARD RECTIFIER POTASSIUM CHANNEL"/>
    <property type="match status" value="1"/>
</dbReference>
<keyword evidence="2 7" id="KW-0633">Potassium transport</keyword>
<dbReference type="EMBL" id="HBIX01008067">
    <property type="protein sequence ID" value="CAE0713491.1"/>
    <property type="molecule type" value="Transcribed_RNA"/>
</dbReference>
<feature type="transmembrane region" description="Helical" evidence="9">
    <location>
        <begin position="25"/>
        <end position="51"/>
    </location>
</feature>
<dbReference type="InterPro" id="IPR013518">
    <property type="entry name" value="K_chnl_inward-rec_Kir_cyto"/>
</dbReference>
<keyword evidence="1 7" id="KW-0813">Transport</keyword>
<keyword evidence="9" id="KW-0472">Membrane</keyword>
<dbReference type="Gene3D" id="1.10.287.70">
    <property type="match status" value="1"/>
</dbReference>
<keyword evidence="7 9" id="KW-0812">Transmembrane</keyword>
<accession>A0A7S4AEY6</accession>
<dbReference type="InterPro" id="IPR014756">
    <property type="entry name" value="Ig_E-set"/>
</dbReference>
<name>A0A7S4AEY6_9STRA</name>
<evidence type="ECO:0000256" key="8">
    <source>
        <dbReference type="SAM" id="MobiDB-lite"/>
    </source>
</evidence>
<dbReference type="InterPro" id="IPR013099">
    <property type="entry name" value="K_chnl_dom"/>
</dbReference>
<organism evidence="11">
    <name type="scientific">Pseudo-nitzschia australis</name>
    <dbReference type="NCBI Taxonomy" id="44445"/>
    <lineage>
        <taxon>Eukaryota</taxon>
        <taxon>Sar</taxon>
        <taxon>Stramenopiles</taxon>
        <taxon>Ochrophyta</taxon>
        <taxon>Bacillariophyta</taxon>
        <taxon>Bacillariophyceae</taxon>
        <taxon>Bacillariophycidae</taxon>
        <taxon>Bacillariales</taxon>
        <taxon>Bacillariaceae</taxon>
        <taxon>Pseudo-nitzschia</taxon>
    </lineage>
</organism>
<feature type="transmembrane region" description="Helical" evidence="9">
    <location>
        <begin position="72"/>
        <end position="91"/>
    </location>
</feature>
<feature type="region of interest" description="Disordered" evidence="8">
    <location>
        <begin position="225"/>
        <end position="264"/>
    </location>
</feature>
<keyword evidence="4 7" id="KW-0630">Potassium</keyword>